<dbReference type="Gene3D" id="3.40.309.10">
    <property type="entry name" value="Aldehyde Dehydrogenase, Chain A, domain 2"/>
    <property type="match status" value="1"/>
</dbReference>
<accession>A0A255GCG1</accession>
<evidence type="ECO:0000313" key="7">
    <source>
        <dbReference type="EMBL" id="OYO13251.1"/>
    </source>
</evidence>
<evidence type="ECO:0000259" key="6">
    <source>
        <dbReference type="Pfam" id="PF00171"/>
    </source>
</evidence>
<evidence type="ECO:0000313" key="8">
    <source>
        <dbReference type="Proteomes" id="UP000215896"/>
    </source>
</evidence>
<dbReference type="PANTHER" id="PTHR42986:SF1">
    <property type="entry name" value="BENZALDEHYDE DEHYDROGENASE YFMT"/>
    <property type="match status" value="1"/>
</dbReference>
<gene>
    <name evidence="7" type="ORF">CGZ94_09610</name>
</gene>
<keyword evidence="3" id="KW-0520">NAD</keyword>
<dbReference type="GO" id="GO:0016620">
    <property type="term" value="F:oxidoreductase activity, acting on the aldehyde or oxo group of donors, NAD or NADP as acceptor"/>
    <property type="evidence" value="ECO:0007669"/>
    <property type="project" value="InterPro"/>
</dbReference>
<organism evidence="7 8">
    <name type="scientific">Enemella evansiae</name>
    <dbReference type="NCBI Taxonomy" id="2016499"/>
    <lineage>
        <taxon>Bacteria</taxon>
        <taxon>Bacillati</taxon>
        <taxon>Actinomycetota</taxon>
        <taxon>Actinomycetes</taxon>
        <taxon>Propionibacteriales</taxon>
        <taxon>Propionibacteriaceae</taxon>
        <taxon>Enemella</taxon>
    </lineage>
</organism>
<dbReference type="InterPro" id="IPR015590">
    <property type="entry name" value="Aldehyde_DH_dom"/>
</dbReference>
<feature type="active site" evidence="4">
    <location>
        <position position="263"/>
    </location>
</feature>
<comment type="caution">
    <text evidence="7">The sequence shown here is derived from an EMBL/GenBank/DDBJ whole genome shotgun (WGS) entry which is preliminary data.</text>
</comment>
<feature type="domain" description="Aldehyde dehydrogenase" evidence="6">
    <location>
        <begin position="28"/>
        <end position="493"/>
    </location>
</feature>
<dbReference type="InterPro" id="IPR016161">
    <property type="entry name" value="Ald_DH/histidinol_DH"/>
</dbReference>
<dbReference type="Pfam" id="PF00171">
    <property type="entry name" value="Aldedh"/>
    <property type="match status" value="1"/>
</dbReference>
<dbReference type="PANTHER" id="PTHR42986">
    <property type="entry name" value="BENZALDEHYDE DEHYDROGENASE YFMT"/>
    <property type="match status" value="1"/>
</dbReference>
<sequence>MTAETKPQTGADITTHGLLINGEDVPARSGRTVAVLSPSGEEVAQVAAAGVEDARAAVDAAAEAFKTWRETPPVERQKVMLRAAELLQERQGEFTELMAREVGGTPVWTAINIALSVQILQQAATLGSGPIGESYNTGGPGVASFTIREPAGVVLAISPWNAPIVLGIRAFAVAIALGNTVVLRPSEESPVTAGLALARLMADAGLPAGVLNVITNDRADAPELIESMISDDRVRRVNFTGSTAVGRKIGEVAGRNLTPALLELGGKNPLLVLDDADLDYAVDAATFSGFYNSGQICMCSDVVLVPNSLVDEFSARLARRVGGLGVGDPTQPTTVVGPLITRASAERIRGLVDSALESGAVLAAGERTDVPADASDDDAVVVAPVVLRDVPVDSELRTEEFFGPLLEVRGYDTIDEAVEMMNGTGYGLSAGIITSNMGRGWEIAPRIQAGSVHVGDQTVADHAAVPFGGMGKSGFGKFGGFREEEFFTETRWITLQAAHAQYPL</sequence>
<comment type="similarity">
    <text evidence="1 5">Belongs to the aldehyde dehydrogenase family.</text>
</comment>
<keyword evidence="2 5" id="KW-0560">Oxidoreductase</keyword>
<dbReference type="InterPro" id="IPR016160">
    <property type="entry name" value="Ald_DH_CS_CYS"/>
</dbReference>
<dbReference type="SUPFAM" id="SSF53720">
    <property type="entry name" value="ALDH-like"/>
    <property type="match status" value="1"/>
</dbReference>
<keyword evidence="8" id="KW-1185">Reference proteome</keyword>
<dbReference type="InterPro" id="IPR016163">
    <property type="entry name" value="Ald_DH_C"/>
</dbReference>
<evidence type="ECO:0000256" key="1">
    <source>
        <dbReference type="ARBA" id="ARBA00009986"/>
    </source>
</evidence>
<evidence type="ECO:0000256" key="3">
    <source>
        <dbReference type="ARBA" id="ARBA00023027"/>
    </source>
</evidence>
<dbReference type="InterPro" id="IPR016162">
    <property type="entry name" value="Ald_DH_N"/>
</dbReference>
<dbReference type="PROSITE" id="PS00070">
    <property type="entry name" value="ALDEHYDE_DEHYDR_CYS"/>
    <property type="match status" value="1"/>
</dbReference>
<reference evidence="7 8" key="1">
    <citation type="submission" date="2017-07" db="EMBL/GenBank/DDBJ databases">
        <title>Draft whole genome sequences of clinical Proprionibacteriaceae strains.</title>
        <authorList>
            <person name="Bernier A.-M."/>
            <person name="Bernard K."/>
            <person name="Domingo M.-C."/>
        </authorList>
    </citation>
    <scope>NUCLEOTIDE SEQUENCE [LARGE SCALE GENOMIC DNA]</scope>
    <source>
        <strain evidence="7 8">NML 030167</strain>
    </source>
</reference>
<dbReference type="PROSITE" id="PS00687">
    <property type="entry name" value="ALDEHYDE_DEHYDR_GLU"/>
    <property type="match status" value="1"/>
</dbReference>
<dbReference type="RefSeq" id="WP_094405519.1">
    <property type="nucleotide sequence ID" value="NZ_NMVO01000013.1"/>
</dbReference>
<dbReference type="Proteomes" id="UP000215896">
    <property type="component" value="Unassembled WGS sequence"/>
</dbReference>
<proteinExistence type="inferred from homology"/>
<dbReference type="OrthoDB" id="6882680at2"/>
<dbReference type="Gene3D" id="3.40.605.10">
    <property type="entry name" value="Aldehyde Dehydrogenase, Chain A, domain 1"/>
    <property type="match status" value="1"/>
</dbReference>
<dbReference type="EMBL" id="NMVO01000013">
    <property type="protein sequence ID" value="OYO13251.1"/>
    <property type="molecule type" value="Genomic_DNA"/>
</dbReference>
<evidence type="ECO:0000256" key="4">
    <source>
        <dbReference type="PROSITE-ProRule" id="PRU10007"/>
    </source>
</evidence>
<name>A0A255GCG1_9ACTN</name>
<evidence type="ECO:0000256" key="2">
    <source>
        <dbReference type="ARBA" id="ARBA00023002"/>
    </source>
</evidence>
<protein>
    <submittedName>
        <fullName evidence="7">Salicylaldehyde dehydrogenase</fullName>
    </submittedName>
</protein>
<dbReference type="AlphaFoldDB" id="A0A255GCG1"/>
<dbReference type="InterPro" id="IPR029510">
    <property type="entry name" value="Ald_DH_CS_GLU"/>
</dbReference>
<evidence type="ECO:0000256" key="5">
    <source>
        <dbReference type="RuleBase" id="RU003345"/>
    </source>
</evidence>